<protein>
    <submittedName>
        <fullName evidence="1">Uncharacterized protein</fullName>
    </submittedName>
</protein>
<reference evidence="1 2" key="1">
    <citation type="journal article" date="2015" name="Sci. Rep.">
        <title>The power of single molecule real-time sequencing technology in the de novo assembly of a eukaryotic genome.</title>
        <authorList>
            <person name="Sakai H."/>
            <person name="Naito K."/>
            <person name="Ogiso-Tanaka E."/>
            <person name="Takahashi Y."/>
            <person name="Iseki K."/>
            <person name="Muto C."/>
            <person name="Satou K."/>
            <person name="Teruya K."/>
            <person name="Shiroma A."/>
            <person name="Shimoji M."/>
            <person name="Hirano T."/>
            <person name="Itoh T."/>
            <person name="Kaga A."/>
            <person name="Tomooka N."/>
        </authorList>
    </citation>
    <scope>NUCLEOTIDE SEQUENCE [LARGE SCALE GENOMIC DNA]</scope>
    <source>
        <strain evidence="2">cv. Shumari</strain>
    </source>
</reference>
<organism evidence="1 2">
    <name type="scientific">Vigna angularis var. angularis</name>
    <dbReference type="NCBI Taxonomy" id="157739"/>
    <lineage>
        <taxon>Eukaryota</taxon>
        <taxon>Viridiplantae</taxon>
        <taxon>Streptophyta</taxon>
        <taxon>Embryophyta</taxon>
        <taxon>Tracheophyta</taxon>
        <taxon>Spermatophyta</taxon>
        <taxon>Magnoliopsida</taxon>
        <taxon>eudicotyledons</taxon>
        <taxon>Gunneridae</taxon>
        <taxon>Pentapetalae</taxon>
        <taxon>rosids</taxon>
        <taxon>fabids</taxon>
        <taxon>Fabales</taxon>
        <taxon>Fabaceae</taxon>
        <taxon>Papilionoideae</taxon>
        <taxon>50 kb inversion clade</taxon>
        <taxon>NPAAA clade</taxon>
        <taxon>indigoferoid/millettioid clade</taxon>
        <taxon>Phaseoleae</taxon>
        <taxon>Vigna</taxon>
    </lineage>
</organism>
<evidence type="ECO:0000313" key="1">
    <source>
        <dbReference type="EMBL" id="BAT85186.1"/>
    </source>
</evidence>
<evidence type="ECO:0000313" key="2">
    <source>
        <dbReference type="Proteomes" id="UP000291084"/>
    </source>
</evidence>
<name>A0A0S3RX62_PHAAN</name>
<dbReference type="Proteomes" id="UP000291084">
    <property type="component" value="Chromosome 4"/>
</dbReference>
<keyword evidence="2" id="KW-1185">Reference proteome</keyword>
<dbReference type="AlphaFoldDB" id="A0A0S3RX62"/>
<sequence>MEAERVELLSVVEDHYGGVVVSLENQEPVDSELFFNEHIGSFNEQLEATGKLIHNIFNPIEAVHIFCYLQ</sequence>
<accession>A0A0S3RX62</accession>
<proteinExistence type="predicted"/>
<dbReference type="EMBL" id="AP015037">
    <property type="protein sequence ID" value="BAT85186.1"/>
    <property type="molecule type" value="Genomic_DNA"/>
</dbReference>
<gene>
    <name evidence="1" type="primary">Vigan.04G269900</name>
    <name evidence="1" type="ORF">VIGAN_04269900</name>
</gene>